<dbReference type="SUPFAM" id="SSF50939">
    <property type="entry name" value="Sialidases"/>
    <property type="match status" value="1"/>
</dbReference>
<comment type="caution">
    <text evidence="3">The sequence shown here is derived from an EMBL/GenBank/DDBJ whole genome shotgun (WGS) entry which is preliminary data.</text>
</comment>
<keyword evidence="1" id="KW-0732">Signal</keyword>
<evidence type="ECO:0000259" key="2">
    <source>
        <dbReference type="Pfam" id="PF13088"/>
    </source>
</evidence>
<reference evidence="3 4" key="1">
    <citation type="submission" date="2020-05" db="EMBL/GenBank/DDBJ databases">
        <title>Bremerella alba sp. nov., a novel planctomycete isolated from the surface of the macroalga Fucus spiralis.</title>
        <authorList>
            <person name="Godinho O."/>
            <person name="Botelho R."/>
            <person name="Albuquerque L."/>
            <person name="Wiegand S."/>
            <person name="Da Costa M.S."/>
            <person name="Lobo-Da-Cunha A."/>
            <person name="Jogler C."/>
            <person name="Lage O.M."/>
        </authorList>
    </citation>
    <scope>NUCLEOTIDE SEQUENCE [LARGE SCALE GENOMIC DNA]</scope>
    <source>
        <strain evidence="3 4">FF15</strain>
    </source>
</reference>
<feature type="domain" description="Sialidase" evidence="2">
    <location>
        <begin position="136"/>
        <end position="350"/>
    </location>
</feature>
<gene>
    <name evidence="3" type="ORF">HOV93_48630</name>
</gene>
<dbReference type="RefSeq" id="WP_207399037.1">
    <property type="nucleotide sequence ID" value="NZ_JABRWO010000018.1"/>
</dbReference>
<evidence type="ECO:0000313" key="3">
    <source>
        <dbReference type="EMBL" id="MBA2117662.1"/>
    </source>
</evidence>
<proteinExistence type="predicted"/>
<dbReference type="Proteomes" id="UP000551616">
    <property type="component" value="Unassembled WGS sequence"/>
</dbReference>
<keyword evidence="4" id="KW-1185">Reference proteome</keyword>
<evidence type="ECO:0000256" key="1">
    <source>
        <dbReference type="SAM" id="SignalP"/>
    </source>
</evidence>
<dbReference type="AlphaFoldDB" id="A0A7V9A9N6"/>
<dbReference type="EMBL" id="JABRWO010000018">
    <property type="protein sequence ID" value="MBA2117662.1"/>
    <property type="molecule type" value="Genomic_DNA"/>
</dbReference>
<sequence length="425" mass="47654">MKINVSTLFPSFLFCLSMVCPICVEAKEPSSGCVTIVSREVSETASPFYRAIYADTEADRLTSSTWQSDDNGQSWRPIRSHHKLSHGLPDGYRRNPTTAVLDREKNILLSIVNSLDTPKLNPKIAEPPIAQKTYYLRYRVSEDGGRTWLCDDPIVEEGAKYDAKHPFDDLWIGKNAVYLGDNGCAPIVTQSGRVLVPAQMTIVDDQGNLVKPPKAHTYTEAVVLQGQWQKDGRLAWTSSERVAGDVSQTCRGLIEPTIVQAPDGRILMVMRGSNSHDPNVPASKWMSFSEDEGQTWSHPQRWTYDDGTPFYSPSSMSVLMRHSSGRMFWIGNITPENASGNLPRFPLVLGEVDPQSLMLIRSSTVIIDQKTPPDADRGRLDLSHVHLMEDRKSGELILTYPRAHQSYREREYVLARLRSQPLAIP</sequence>
<feature type="chain" id="PRO_5030935370" description="Sialidase domain-containing protein" evidence="1">
    <location>
        <begin position="27"/>
        <end position="425"/>
    </location>
</feature>
<accession>A0A7V9A9N6</accession>
<dbReference type="InterPro" id="IPR036278">
    <property type="entry name" value="Sialidase_sf"/>
</dbReference>
<organism evidence="3 4">
    <name type="scientific">Bremerella alba</name>
    <dbReference type="NCBI Taxonomy" id="980252"/>
    <lineage>
        <taxon>Bacteria</taxon>
        <taxon>Pseudomonadati</taxon>
        <taxon>Planctomycetota</taxon>
        <taxon>Planctomycetia</taxon>
        <taxon>Pirellulales</taxon>
        <taxon>Pirellulaceae</taxon>
        <taxon>Bremerella</taxon>
    </lineage>
</organism>
<dbReference type="InterPro" id="IPR011040">
    <property type="entry name" value="Sialidase"/>
</dbReference>
<feature type="signal peptide" evidence="1">
    <location>
        <begin position="1"/>
        <end position="26"/>
    </location>
</feature>
<evidence type="ECO:0000313" key="4">
    <source>
        <dbReference type="Proteomes" id="UP000551616"/>
    </source>
</evidence>
<dbReference type="Pfam" id="PF13088">
    <property type="entry name" value="BNR_2"/>
    <property type="match status" value="1"/>
</dbReference>
<name>A0A7V9A9N6_9BACT</name>
<dbReference type="Gene3D" id="2.120.10.10">
    <property type="match status" value="1"/>
</dbReference>
<dbReference type="CDD" id="cd15482">
    <property type="entry name" value="Sialidase_non-viral"/>
    <property type="match status" value="1"/>
</dbReference>
<protein>
    <recommendedName>
        <fullName evidence="2">Sialidase domain-containing protein</fullName>
    </recommendedName>
</protein>